<feature type="transmembrane region" description="Helical" evidence="2">
    <location>
        <begin position="631"/>
        <end position="654"/>
    </location>
</feature>
<dbReference type="RefSeq" id="WP_068324301.1">
    <property type="nucleotide sequence ID" value="NZ_CP010835.1"/>
</dbReference>
<dbReference type="OrthoDB" id="86126at2157"/>
<dbReference type="Proteomes" id="UP000070587">
    <property type="component" value="Chromosome"/>
</dbReference>
<keyword evidence="2" id="KW-0812">Transmembrane</keyword>
<dbReference type="PATRIC" id="fig|1609559.3.peg.2117"/>
<feature type="region of interest" description="Disordered" evidence="1">
    <location>
        <begin position="665"/>
        <end position="693"/>
    </location>
</feature>
<keyword evidence="2" id="KW-0472">Membrane</keyword>
<dbReference type="Pfam" id="PF05753">
    <property type="entry name" value="TRAP_beta"/>
    <property type="match status" value="1"/>
</dbReference>
<dbReference type="AlphaFoldDB" id="A0A127BBW6"/>
<dbReference type="STRING" id="1609559.TQ32_10275"/>
<feature type="compositionally biased region" description="Basic and acidic residues" evidence="1">
    <location>
        <begin position="679"/>
        <end position="693"/>
    </location>
</feature>
<evidence type="ECO:0000313" key="3">
    <source>
        <dbReference type="EMBL" id="AMM54828.1"/>
    </source>
</evidence>
<dbReference type="GeneID" id="28492231"/>
<dbReference type="KEGG" id="pyc:TQ32_10275"/>
<evidence type="ECO:0000256" key="1">
    <source>
        <dbReference type="SAM" id="MobiDB-lite"/>
    </source>
</evidence>
<reference evidence="4" key="1">
    <citation type="submission" date="2015-02" db="EMBL/GenBank/DDBJ databases">
        <title>Pyrococcus kukulkanii sp. nov., a novel hyperthermophilic archaeon isolated from a deep-sea hydrothermal vent at the Guaymas Basin.</title>
        <authorList>
            <person name="Oger P.M."/>
            <person name="Callac N."/>
            <person name="Jebbar M."/>
            <person name="Godfroy A."/>
        </authorList>
    </citation>
    <scope>NUCLEOTIDE SEQUENCE [LARGE SCALE GENOMIC DNA]</scope>
    <source>
        <strain evidence="4">NCB100</strain>
    </source>
</reference>
<proteinExistence type="predicted"/>
<evidence type="ECO:0008006" key="5">
    <source>
        <dbReference type="Google" id="ProtNLM"/>
    </source>
</evidence>
<gene>
    <name evidence="3" type="ORF">TQ32_10275</name>
</gene>
<reference evidence="3 4" key="2">
    <citation type="journal article" date="2016" name="Int. J. Syst. Evol. Microbiol.">
        <title>Pyrococcus kukulkanii sp. nov., a hyperthermophilic, piezophilic archaeon isolated from a deep-sea hydrothermal vent.</title>
        <authorList>
            <person name="Callac N."/>
            <person name="Oger P."/>
            <person name="Lesongeur F."/>
            <person name="Rattray J.E."/>
            <person name="Vannier P."/>
            <person name="Michoud G."/>
            <person name="Beauverger M."/>
            <person name="Gayet N."/>
            <person name="Rouxel O."/>
            <person name="Jebbar M."/>
            <person name="Godfroy A."/>
        </authorList>
    </citation>
    <scope>NUCLEOTIDE SEQUENCE [LARGE SCALE GENOMIC DNA]</scope>
    <source>
        <strain evidence="3 4">NCB100</strain>
    </source>
</reference>
<protein>
    <recommendedName>
        <fullName evidence="5">DNA cytosine methyltransferase</fullName>
    </recommendedName>
</protein>
<name>A0A127BBW6_9EURY</name>
<keyword evidence="2" id="KW-1133">Transmembrane helix</keyword>
<organism evidence="3 4">
    <name type="scientific">Pyrococcus kukulkanii</name>
    <dbReference type="NCBI Taxonomy" id="1609559"/>
    <lineage>
        <taxon>Archaea</taxon>
        <taxon>Methanobacteriati</taxon>
        <taxon>Methanobacteriota</taxon>
        <taxon>Thermococci</taxon>
        <taxon>Thermococcales</taxon>
        <taxon>Thermococcaceae</taxon>
        <taxon>Pyrococcus</taxon>
    </lineage>
</organism>
<dbReference type="EMBL" id="CP010835">
    <property type="protein sequence ID" value="AMM54828.1"/>
    <property type="molecule type" value="Genomic_DNA"/>
</dbReference>
<evidence type="ECO:0000256" key="2">
    <source>
        <dbReference type="SAM" id="Phobius"/>
    </source>
</evidence>
<accession>A0A127BBW6</accession>
<sequence>MKKVGALILLLVMSSMLFIPPVKAGTYYSKLSTVGLKLGGVLKFGDYEIKFRDVTSTWDKVMIDIYQGGTLVKSLTLQEGEQGYYPSQDDAKIIVKISGIWEDKGVVYITVSTPMKILEEKLVLSEGSSYTLPSLFPKYTFKVVDIPEDDKVKVKVTYPDGTSVYKVLDKTTPIQVSYKVSSELTQSPVVVVELVEAKKNDEAVVNIYVPGLFFTNPQVINPGEEKEEQPVEETQIVQSVYEGILYVGENLIVEYNNTVYKVNLVSVGYYSRFKLLDSSGNLIEEFTIREGTGYTLTKAPIRVEIPPNGVDLTYNRTYIKVYTPVGGVAKPIIREAKVTAELSVSEKSLLLGGDELIVFIKIKNVGKGNAFQVKVMAPVPNNFELRSGIGAWILSRLEPFSEMPVLVYTLKPKAVGTYTLGPVVVEYYDEAGKKVTIKSNVIEKITVYSTPQIKLKAAGFSNSSWSNYIKTKENSTVKLRFTVSATGTSPEYEFIKNAKLIVNLGGFLDGKEEISLGTIKAGEEKVVDAQYLVLKQGVYPVSVTLKYQDPLGNWHIINYPNVVLIDSIPPKVKVLVKTETKVIEKLPSPEELPRVIEGVLKQQSNPAPLALKIQNVTAKFIPPKKEPNYKLIATILGVLVVVLGLVAVGTGYYMTKYKEELRKLQAKKKKPRPGGLPKKSGDDKEVEEIKVVQ</sequence>
<evidence type="ECO:0000313" key="4">
    <source>
        <dbReference type="Proteomes" id="UP000070587"/>
    </source>
</evidence>